<reference evidence="2 3" key="1">
    <citation type="submission" date="2019-11" db="EMBL/GenBank/DDBJ databases">
        <title>Growth characteristics of pneumococcus vary with the chemical composition of the capsule and with environmental conditions.</title>
        <authorList>
            <person name="Tothpal A."/>
            <person name="Desobry K."/>
            <person name="Joshi S."/>
            <person name="Wyllie A.L."/>
            <person name="Weinberger D.M."/>
        </authorList>
    </citation>
    <scope>NUCLEOTIDE SEQUENCE [LARGE SCALE GENOMIC DNA]</scope>
    <source>
        <strain evidence="3">pnumococcus35B</strain>
    </source>
</reference>
<dbReference type="Pfam" id="PF16555">
    <property type="entry name" value="GramPos_pilinD1"/>
    <property type="match status" value="1"/>
</dbReference>
<evidence type="ECO:0000313" key="3">
    <source>
        <dbReference type="Proteomes" id="UP000469505"/>
    </source>
</evidence>
<protein>
    <recommendedName>
        <fullName evidence="1">Gram-positive pilin subunit D1 N-terminal domain-containing protein</fullName>
    </recommendedName>
</protein>
<dbReference type="Gene3D" id="2.60.40.10">
    <property type="entry name" value="Immunoglobulins"/>
    <property type="match status" value="1"/>
</dbReference>
<dbReference type="Proteomes" id="UP000469505">
    <property type="component" value="Unassembled WGS sequence"/>
</dbReference>
<name>A0A6I3UAF5_STREE</name>
<evidence type="ECO:0000313" key="2">
    <source>
        <dbReference type="EMBL" id="MTV88515.1"/>
    </source>
</evidence>
<dbReference type="SUPFAM" id="SSF49478">
    <property type="entry name" value="Cna protein B-type domain"/>
    <property type="match status" value="1"/>
</dbReference>
<proteinExistence type="predicted"/>
<dbReference type="EMBL" id="WNHX01000798">
    <property type="protein sequence ID" value="MTV88515.1"/>
    <property type="molecule type" value="Genomic_DNA"/>
</dbReference>
<comment type="caution">
    <text evidence="2">The sequence shown here is derived from an EMBL/GenBank/DDBJ whole genome shotgun (WGS) entry which is preliminary data.</text>
</comment>
<sequence>MVQKIPFQEYSSKFTNTVILQQIISVQPQKVLSLKEKTDSNGQIRFTGLKEGKYIIVEDKTKSTIAGKEELANSKAVPVVVELPV</sequence>
<organism evidence="2 3">
    <name type="scientific">Streptococcus pneumoniae</name>
    <dbReference type="NCBI Taxonomy" id="1313"/>
    <lineage>
        <taxon>Bacteria</taxon>
        <taxon>Bacillati</taxon>
        <taxon>Bacillota</taxon>
        <taxon>Bacilli</taxon>
        <taxon>Lactobacillales</taxon>
        <taxon>Streptococcaceae</taxon>
        <taxon>Streptococcus</taxon>
    </lineage>
</organism>
<dbReference type="InterPro" id="IPR013783">
    <property type="entry name" value="Ig-like_fold"/>
</dbReference>
<feature type="non-terminal residue" evidence="2">
    <location>
        <position position="85"/>
    </location>
</feature>
<dbReference type="InterPro" id="IPR032364">
    <property type="entry name" value="GramPos_pilinD1_N"/>
</dbReference>
<accession>A0A6I3UAF5</accession>
<dbReference type="AlphaFoldDB" id="A0A6I3UAF5"/>
<gene>
    <name evidence="2" type="ORF">GM543_13730</name>
</gene>
<feature type="domain" description="Gram-positive pilin subunit D1 N-terminal" evidence="1">
    <location>
        <begin position="27"/>
        <end position="85"/>
    </location>
</feature>
<evidence type="ECO:0000259" key="1">
    <source>
        <dbReference type="Pfam" id="PF16555"/>
    </source>
</evidence>